<feature type="transmembrane region" description="Helical" evidence="1">
    <location>
        <begin position="105"/>
        <end position="125"/>
    </location>
</feature>
<dbReference type="STRING" id="58117.SAMN05421833_11879"/>
<dbReference type="EMBL" id="FTNI01000018">
    <property type="protein sequence ID" value="SIR88427.1"/>
    <property type="molecule type" value="Genomic_DNA"/>
</dbReference>
<organism evidence="2 3">
    <name type="scientific">Microbispora rosea</name>
    <dbReference type="NCBI Taxonomy" id="58117"/>
    <lineage>
        <taxon>Bacteria</taxon>
        <taxon>Bacillati</taxon>
        <taxon>Actinomycetota</taxon>
        <taxon>Actinomycetes</taxon>
        <taxon>Streptosporangiales</taxon>
        <taxon>Streptosporangiaceae</taxon>
        <taxon>Microbispora</taxon>
    </lineage>
</organism>
<gene>
    <name evidence="2" type="ORF">SAMN05421833_11879</name>
</gene>
<feature type="transmembrane region" description="Helical" evidence="1">
    <location>
        <begin position="137"/>
        <end position="160"/>
    </location>
</feature>
<dbReference type="Proteomes" id="UP000186096">
    <property type="component" value="Unassembled WGS sequence"/>
</dbReference>
<evidence type="ECO:0000313" key="2">
    <source>
        <dbReference type="EMBL" id="SIR88427.1"/>
    </source>
</evidence>
<sequence length="193" mass="20175">MAGHELIERHLRTLAERLPDPVVDELADGLLASYDDQMERLGDPDAAAQAALADFGDADTVTAAFIRASPARHAAITLLVAGPIVGLGWGATLVTANGWTSAIPLPLRLTLGLLLGSVVLMLVTALREQRHYRTVRLAALGGAATVAVVDTLMLGMVVTLVPPPSLLLLVALSGSVARIMLAVRAVPTLITRL</sequence>
<accession>A0A1N7EK32</accession>
<evidence type="ECO:0000313" key="3">
    <source>
        <dbReference type="Proteomes" id="UP000186096"/>
    </source>
</evidence>
<evidence type="ECO:0000256" key="1">
    <source>
        <dbReference type="SAM" id="Phobius"/>
    </source>
</evidence>
<feature type="transmembrane region" description="Helical" evidence="1">
    <location>
        <begin position="75"/>
        <end position="99"/>
    </location>
</feature>
<name>A0A1N7EK32_9ACTN</name>
<keyword evidence="1" id="KW-0472">Membrane</keyword>
<proteinExistence type="predicted"/>
<keyword evidence="1" id="KW-1133">Transmembrane helix</keyword>
<reference evidence="3" key="1">
    <citation type="submission" date="2017-01" db="EMBL/GenBank/DDBJ databases">
        <authorList>
            <person name="Varghese N."/>
            <person name="Submissions S."/>
        </authorList>
    </citation>
    <scope>NUCLEOTIDE SEQUENCE [LARGE SCALE GENOMIC DNA]</scope>
    <source>
        <strain evidence="3">ATCC 12950</strain>
    </source>
</reference>
<dbReference type="AlphaFoldDB" id="A0A1N7EK32"/>
<dbReference type="RefSeq" id="WP_076438099.1">
    <property type="nucleotide sequence ID" value="NZ_FTNI01000018.1"/>
</dbReference>
<keyword evidence="3" id="KW-1185">Reference proteome</keyword>
<feature type="transmembrane region" description="Helical" evidence="1">
    <location>
        <begin position="166"/>
        <end position="186"/>
    </location>
</feature>
<evidence type="ECO:0008006" key="4">
    <source>
        <dbReference type="Google" id="ProtNLM"/>
    </source>
</evidence>
<keyword evidence="1" id="KW-0812">Transmembrane</keyword>
<protein>
    <recommendedName>
        <fullName evidence="4">DUF1700 domain-containing protein</fullName>
    </recommendedName>
</protein>
<dbReference type="OrthoDB" id="3542213at2"/>